<keyword evidence="6" id="KW-1185">Reference proteome</keyword>
<dbReference type="GO" id="GO:0003677">
    <property type="term" value="F:DNA binding"/>
    <property type="evidence" value="ECO:0007669"/>
    <property type="project" value="UniProtKB-KW"/>
</dbReference>
<dbReference type="EMBL" id="JBHLXJ010000008">
    <property type="protein sequence ID" value="MFC0349712.1"/>
    <property type="molecule type" value="Genomic_DNA"/>
</dbReference>
<evidence type="ECO:0000256" key="2">
    <source>
        <dbReference type="ARBA" id="ARBA00023067"/>
    </source>
</evidence>
<dbReference type="PANTHER" id="PTHR33175">
    <property type="entry name" value="DNA-BINDING PROTEIN HU"/>
    <property type="match status" value="1"/>
</dbReference>
<name>A0ABV6ID09_9BURK</name>
<dbReference type="SUPFAM" id="SSF47729">
    <property type="entry name" value="IHF-like DNA-binding proteins"/>
    <property type="match status" value="1"/>
</dbReference>
<dbReference type="InterPro" id="IPR010992">
    <property type="entry name" value="IHF-like_DNA-bd_dom_sf"/>
</dbReference>
<proteinExistence type="inferred from homology"/>
<evidence type="ECO:0000256" key="3">
    <source>
        <dbReference type="ARBA" id="ARBA00023125"/>
    </source>
</evidence>
<dbReference type="RefSeq" id="WP_390211475.1">
    <property type="nucleotide sequence ID" value="NZ_JBHLXJ010000008.1"/>
</dbReference>
<comment type="caution">
    <text evidence="5">The sequence shown here is derived from an EMBL/GenBank/DDBJ whole genome shotgun (WGS) entry which is preliminary data.</text>
</comment>
<dbReference type="Proteomes" id="UP001589844">
    <property type="component" value="Unassembled WGS sequence"/>
</dbReference>
<evidence type="ECO:0000313" key="6">
    <source>
        <dbReference type="Proteomes" id="UP001589844"/>
    </source>
</evidence>
<comment type="similarity">
    <text evidence="1 4">Belongs to the bacterial histone-like protein family.</text>
</comment>
<reference evidence="5 6" key="1">
    <citation type="submission" date="2024-09" db="EMBL/GenBank/DDBJ databases">
        <authorList>
            <person name="Sun Q."/>
            <person name="Mori K."/>
        </authorList>
    </citation>
    <scope>NUCLEOTIDE SEQUENCE [LARGE SCALE GENOMIC DNA]</scope>
    <source>
        <strain evidence="5 6">CCM 8677</strain>
    </source>
</reference>
<keyword evidence="2" id="KW-0226">DNA condensation</keyword>
<dbReference type="PANTHER" id="PTHR33175:SF3">
    <property type="entry name" value="DNA-BINDING PROTEIN HU-BETA"/>
    <property type="match status" value="1"/>
</dbReference>
<evidence type="ECO:0000256" key="1">
    <source>
        <dbReference type="ARBA" id="ARBA00010529"/>
    </source>
</evidence>
<sequence>MNKQELVKHLAESADVTKAQAESVLNTLVTTVVDTVRSGNEISITDLGKFGTKERAARKGRNPATGESIEIAAKRSPKFSPAKALKDAAAA</sequence>
<keyword evidence="3 5" id="KW-0238">DNA-binding</keyword>
<dbReference type="InterPro" id="IPR000119">
    <property type="entry name" value="Hist_DNA-bd"/>
</dbReference>
<gene>
    <name evidence="5" type="ORF">ACFFJH_07825</name>
</gene>
<dbReference type="SMART" id="SM00411">
    <property type="entry name" value="BHL"/>
    <property type="match status" value="1"/>
</dbReference>
<evidence type="ECO:0000256" key="4">
    <source>
        <dbReference type="RuleBase" id="RU003939"/>
    </source>
</evidence>
<dbReference type="PRINTS" id="PR01727">
    <property type="entry name" value="DNABINDINGHU"/>
</dbReference>
<dbReference type="Gene3D" id="4.10.520.10">
    <property type="entry name" value="IHF-like DNA-binding proteins"/>
    <property type="match status" value="1"/>
</dbReference>
<dbReference type="CDD" id="cd13831">
    <property type="entry name" value="HU"/>
    <property type="match status" value="1"/>
</dbReference>
<accession>A0ABV6ID09</accession>
<organism evidence="5 6">
    <name type="scientific">Undibacterium danionis</name>
    <dbReference type="NCBI Taxonomy" id="1812100"/>
    <lineage>
        <taxon>Bacteria</taxon>
        <taxon>Pseudomonadati</taxon>
        <taxon>Pseudomonadota</taxon>
        <taxon>Betaproteobacteria</taxon>
        <taxon>Burkholderiales</taxon>
        <taxon>Oxalobacteraceae</taxon>
        <taxon>Undibacterium</taxon>
    </lineage>
</organism>
<evidence type="ECO:0000313" key="5">
    <source>
        <dbReference type="EMBL" id="MFC0349712.1"/>
    </source>
</evidence>
<protein>
    <submittedName>
        <fullName evidence="5">HU family DNA-binding protein</fullName>
    </submittedName>
</protein>
<dbReference type="Pfam" id="PF00216">
    <property type="entry name" value="Bac_DNA_binding"/>
    <property type="match status" value="1"/>
</dbReference>